<dbReference type="GO" id="GO:0009236">
    <property type="term" value="P:cobalamin biosynthetic process"/>
    <property type="evidence" value="ECO:0007669"/>
    <property type="project" value="UniProtKB-UniPathway"/>
</dbReference>
<reference evidence="10" key="1">
    <citation type="journal article" date="2012" name="PLoS ONE">
        <title>Gene sets for utilization of primary and secondary nutrition supplies in the distal gut of endangered iberian lynx.</title>
        <authorList>
            <person name="Alcaide M."/>
            <person name="Messina E."/>
            <person name="Richter M."/>
            <person name="Bargiela R."/>
            <person name="Peplies J."/>
            <person name="Huws S.A."/>
            <person name="Newbold C.J."/>
            <person name="Golyshin P.N."/>
            <person name="Simon M.A."/>
            <person name="Lopez G."/>
            <person name="Yakimov M.M."/>
            <person name="Ferrer M."/>
        </authorList>
    </citation>
    <scope>NUCLEOTIDE SEQUENCE</scope>
</reference>
<feature type="transmembrane region" description="Helical" evidence="9">
    <location>
        <begin position="12"/>
        <end position="32"/>
    </location>
</feature>
<accession>J9FV38</accession>
<evidence type="ECO:0000256" key="1">
    <source>
        <dbReference type="ARBA" id="ARBA00004651"/>
    </source>
</evidence>
<evidence type="ECO:0000256" key="8">
    <source>
        <dbReference type="ARBA" id="ARBA00023136"/>
    </source>
</evidence>
<dbReference type="InterPro" id="IPR004485">
    <property type="entry name" value="Cobalamin_biosynth_CobD/CbiB"/>
</dbReference>
<comment type="caution">
    <text evidence="10">The sequence shown here is derived from an EMBL/GenBank/DDBJ whole genome shotgun (WGS) entry which is preliminary data.</text>
</comment>
<evidence type="ECO:0000256" key="7">
    <source>
        <dbReference type="ARBA" id="ARBA00022989"/>
    </source>
</evidence>
<dbReference type="AlphaFoldDB" id="J9FV38"/>
<organism evidence="10">
    <name type="scientific">gut metagenome</name>
    <dbReference type="NCBI Taxonomy" id="749906"/>
    <lineage>
        <taxon>unclassified sequences</taxon>
        <taxon>metagenomes</taxon>
        <taxon>organismal metagenomes</taxon>
    </lineage>
</organism>
<evidence type="ECO:0000256" key="5">
    <source>
        <dbReference type="ARBA" id="ARBA00022573"/>
    </source>
</evidence>
<evidence type="ECO:0000256" key="6">
    <source>
        <dbReference type="ARBA" id="ARBA00022692"/>
    </source>
</evidence>
<dbReference type="GO" id="GO:0005886">
    <property type="term" value="C:plasma membrane"/>
    <property type="evidence" value="ECO:0007669"/>
    <property type="project" value="UniProtKB-SubCell"/>
</dbReference>
<dbReference type="UniPathway" id="UPA00148"/>
<keyword evidence="7 9" id="KW-1133">Transmembrane helix</keyword>
<keyword evidence="6 9" id="KW-0812">Transmembrane</keyword>
<evidence type="ECO:0000256" key="2">
    <source>
        <dbReference type="ARBA" id="ARBA00004953"/>
    </source>
</evidence>
<feature type="transmembrane region" description="Helical" evidence="9">
    <location>
        <begin position="231"/>
        <end position="250"/>
    </location>
</feature>
<protein>
    <submittedName>
        <fullName evidence="10">Cobalamin biosynthesis protein CobD</fullName>
    </submittedName>
</protein>
<feature type="transmembrane region" description="Helical" evidence="9">
    <location>
        <begin position="145"/>
        <end position="163"/>
    </location>
</feature>
<gene>
    <name evidence="10" type="ORF">EVA_13037</name>
</gene>
<evidence type="ECO:0000256" key="3">
    <source>
        <dbReference type="ARBA" id="ARBA00006263"/>
    </source>
</evidence>
<comment type="similarity">
    <text evidence="3">Belongs to the CobD/CbiB family.</text>
</comment>
<dbReference type="Pfam" id="PF03186">
    <property type="entry name" value="CobD_Cbib"/>
    <property type="match status" value="1"/>
</dbReference>
<comment type="pathway">
    <text evidence="2">Cofactor biosynthesis; adenosylcobalamin biosynthesis.</text>
</comment>
<dbReference type="NCBIfam" id="TIGR00380">
    <property type="entry name" value="cobal_cbiB"/>
    <property type="match status" value="1"/>
</dbReference>
<dbReference type="HAMAP" id="MF_00024">
    <property type="entry name" value="CobD_CbiB"/>
    <property type="match status" value="1"/>
</dbReference>
<sequence>MLLPAGILFAAYRLHPAAGFLLEVCMCWQMLAAKSLKTESMKVYERLQEKDVEGARYAVSMIVGRDTAVLDEEGITKAAVETVAENTSDGVIAPLFYMMLAGGVGAYFYKAVNTLDSMVGYKNETYQYFGTCAAKLDDVVNYLPARLSAFFMILAAAVEGFAWKEAVRIYRRDRRNHASPNSAQTEAVMAGALEVQLAGNAWYFGKQYEKPTIGDAKRKIEAKDIQRANQLLYGTAVIAVMVFALLYAGIGL</sequence>
<dbReference type="GO" id="GO:0048472">
    <property type="term" value="F:threonine-phosphate decarboxylase activity"/>
    <property type="evidence" value="ECO:0007669"/>
    <property type="project" value="InterPro"/>
</dbReference>
<evidence type="ECO:0000256" key="9">
    <source>
        <dbReference type="SAM" id="Phobius"/>
    </source>
</evidence>
<dbReference type="PANTHER" id="PTHR34308">
    <property type="entry name" value="COBALAMIN BIOSYNTHESIS PROTEIN CBIB"/>
    <property type="match status" value="1"/>
</dbReference>
<name>J9FV38_9ZZZZ</name>
<dbReference type="PANTHER" id="PTHR34308:SF1">
    <property type="entry name" value="COBALAMIN BIOSYNTHESIS PROTEIN CBIB"/>
    <property type="match status" value="1"/>
</dbReference>
<evidence type="ECO:0000256" key="4">
    <source>
        <dbReference type="ARBA" id="ARBA00022475"/>
    </source>
</evidence>
<keyword evidence="4" id="KW-1003">Cell membrane</keyword>
<evidence type="ECO:0000313" key="10">
    <source>
        <dbReference type="EMBL" id="EJW98856.1"/>
    </source>
</evidence>
<comment type="subcellular location">
    <subcellularLocation>
        <location evidence="1">Cell membrane</location>
        <topology evidence="1">Multi-pass membrane protein</topology>
    </subcellularLocation>
</comment>
<proteinExistence type="inferred from homology"/>
<dbReference type="EMBL" id="AMCI01004073">
    <property type="protein sequence ID" value="EJW98856.1"/>
    <property type="molecule type" value="Genomic_DNA"/>
</dbReference>
<keyword evidence="8 9" id="KW-0472">Membrane</keyword>
<keyword evidence="5" id="KW-0169">Cobalamin biosynthesis</keyword>
<feature type="transmembrane region" description="Helical" evidence="9">
    <location>
        <begin position="91"/>
        <end position="109"/>
    </location>
</feature>